<gene>
    <name evidence="2" type="ORF">KIL84_003053</name>
</gene>
<accession>A0A9D3WUZ7</accession>
<sequence>MHRRKGRQKGLEQQRDDNPALKETASPKTEGLIDLVEEHFESKAIQTEVKYKRWVNNRSQKNSSVPFFTASV</sequence>
<evidence type="ECO:0000256" key="1">
    <source>
        <dbReference type="SAM" id="MobiDB-lite"/>
    </source>
</evidence>
<reference evidence="2" key="1">
    <citation type="submission" date="2021-09" db="EMBL/GenBank/DDBJ databases">
        <title>The genome of Mauremys mutica provides insights into the evolution of semi-aquatic lifestyle.</title>
        <authorList>
            <person name="Gong S."/>
            <person name="Gao Y."/>
        </authorList>
    </citation>
    <scope>NUCLEOTIDE SEQUENCE</scope>
    <source>
        <strain evidence="2">MM-2020</strain>
        <tissue evidence="2">Muscle</tissue>
    </source>
</reference>
<organism evidence="2 3">
    <name type="scientific">Mauremys mutica</name>
    <name type="common">yellowpond turtle</name>
    <dbReference type="NCBI Taxonomy" id="74926"/>
    <lineage>
        <taxon>Eukaryota</taxon>
        <taxon>Metazoa</taxon>
        <taxon>Chordata</taxon>
        <taxon>Craniata</taxon>
        <taxon>Vertebrata</taxon>
        <taxon>Euteleostomi</taxon>
        <taxon>Archelosauria</taxon>
        <taxon>Testudinata</taxon>
        <taxon>Testudines</taxon>
        <taxon>Cryptodira</taxon>
        <taxon>Durocryptodira</taxon>
        <taxon>Testudinoidea</taxon>
        <taxon>Geoemydidae</taxon>
        <taxon>Geoemydinae</taxon>
        <taxon>Mauremys</taxon>
    </lineage>
</organism>
<evidence type="ECO:0000313" key="2">
    <source>
        <dbReference type="EMBL" id="KAH1167570.1"/>
    </source>
</evidence>
<feature type="region of interest" description="Disordered" evidence="1">
    <location>
        <begin position="1"/>
        <end position="30"/>
    </location>
</feature>
<dbReference type="EMBL" id="JAHDVG010000486">
    <property type="protein sequence ID" value="KAH1167570.1"/>
    <property type="molecule type" value="Genomic_DNA"/>
</dbReference>
<feature type="compositionally biased region" description="Basic and acidic residues" evidence="1">
    <location>
        <begin position="9"/>
        <end position="20"/>
    </location>
</feature>
<dbReference type="AlphaFoldDB" id="A0A9D3WUZ7"/>
<keyword evidence="3" id="KW-1185">Reference proteome</keyword>
<protein>
    <submittedName>
        <fullName evidence="2">Uncharacterized protein</fullName>
    </submittedName>
</protein>
<proteinExistence type="predicted"/>
<comment type="caution">
    <text evidence="2">The sequence shown here is derived from an EMBL/GenBank/DDBJ whole genome shotgun (WGS) entry which is preliminary data.</text>
</comment>
<feature type="non-terminal residue" evidence="2">
    <location>
        <position position="72"/>
    </location>
</feature>
<name>A0A9D3WUZ7_9SAUR</name>
<dbReference type="Proteomes" id="UP000827986">
    <property type="component" value="Unassembled WGS sequence"/>
</dbReference>
<evidence type="ECO:0000313" key="3">
    <source>
        <dbReference type="Proteomes" id="UP000827986"/>
    </source>
</evidence>